<comment type="caution">
    <text evidence="1">The sequence shown here is derived from an EMBL/GenBank/DDBJ whole genome shotgun (WGS) entry which is preliminary data.</text>
</comment>
<dbReference type="RefSeq" id="WP_193191377.1">
    <property type="nucleotide sequence ID" value="NZ_JACZFR010000017.1"/>
</dbReference>
<evidence type="ECO:0000313" key="1">
    <source>
        <dbReference type="EMBL" id="MFC6634834.1"/>
    </source>
</evidence>
<accession>A0ABW1YPZ4</accession>
<protein>
    <recommendedName>
        <fullName evidence="3">Glycosyltransferase</fullName>
    </recommendedName>
</protein>
<proteinExistence type="predicted"/>
<name>A0ABW1YPZ4_9GAMM</name>
<gene>
    <name evidence="1" type="ORF">ACFQBM_16220</name>
</gene>
<keyword evidence="2" id="KW-1185">Reference proteome</keyword>
<dbReference type="EMBL" id="JBHSVR010000001">
    <property type="protein sequence ID" value="MFC6634834.1"/>
    <property type="molecule type" value="Genomic_DNA"/>
</dbReference>
<evidence type="ECO:0000313" key="2">
    <source>
        <dbReference type="Proteomes" id="UP001596425"/>
    </source>
</evidence>
<reference evidence="2" key="1">
    <citation type="journal article" date="2019" name="Int. J. Syst. Evol. Microbiol.">
        <title>The Global Catalogue of Microorganisms (GCM) 10K type strain sequencing project: providing services to taxonomists for standard genome sequencing and annotation.</title>
        <authorList>
            <consortium name="The Broad Institute Genomics Platform"/>
            <consortium name="The Broad Institute Genome Sequencing Center for Infectious Disease"/>
            <person name="Wu L."/>
            <person name="Ma J."/>
        </authorList>
    </citation>
    <scope>NUCLEOTIDE SEQUENCE [LARGE SCALE GENOMIC DNA]</scope>
    <source>
        <strain evidence="2">CGMCC 1.13718</strain>
    </source>
</reference>
<dbReference type="SUPFAM" id="SSF53756">
    <property type="entry name" value="UDP-Glycosyltransferase/glycogen phosphorylase"/>
    <property type="match status" value="2"/>
</dbReference>
<dbReference type="Gene3D" id="3.40.50.2000">
    <property type="entry name" value="Glycogen Phosphorylase B"/>
    <property type="match status" value="2"/>
</dbReference>
<dbReference type="Proteomes" id="UP001596425">
    <property type="component" value="Unassembled WGS sequence"/>
</dbReference>
<organism evidence="1 2">
    <name type="scientific">Microbulbifer taiwanensis</name>
    <dbReference type="NCBI Taxonomy" id="986746"/>
    <lineage>
        <taxon>Bacteria</taxon>
        <taxon>Pseudomonadati</taxon>
        <taxon>Pseudomonadota</taxon>
        <taxon>Gammaproteobacteria</taxon>
        <taxon>Cellvibrionales</taxon>
        <taxon>Microbulbiferaceae</taxon>
        <taxon>Microbulbifer</taxon>
    </lineage>
</organism>
<sequence length="887" mass="99853">MSKSNIIGVVDSFEKGELSGWCHTGRENINLVLAIEGQPFTEVKVLPPREDVIAHLDSKGLDPKYALSFNFSIDANFCGSKQIKLYAITDDRSYLVTSKEMTINCTAPEKLSALSAAADIAHDADSVGIVVWDGTHNPIGRAKVLYDIISPYRKAVIIAFNFQFSDKSLWEPMITSGIPVVTIPWAMRDSYASAFKDLNIAFNTIWACKPRYPTFELVKMVSHSESKIILDIDDSERALSASEAAKFKPYGRLFNLEAEKILSEINAISVASKSIQDHFGGELVRHARKSHHSSVRSRKFPPEKITIGFFGTVRPHKNLVGAAKAIKRLSQSTEYDVELLVGGHFIPNALRQEIENAGATTTGSIDADSLVSKLSDVDVVITGFPEPGENENEITEFQISSKIGDALSVNRPVLVPFGASVSDLDGVPGVFIFNKENFEEKLNQAISYREEIELGQFSLEENYKAFEKLENIAKKDAVEGCLSSLKNNGVVRRDELVPSLVLIWKQHDSGMYGRRVDQLARTYKRKYPSHRVIILEMMSTDQYKSYRGERDLCSADSNLILDRYEQKLNGFVRAGVEHITIPVDGSKPIKEKLDGFLLKNRLHASNSTFVIYPLISSYMHVLKCLRGYRIISDVVDNQLSWAKSNQKNILAQYKSILSCSDKIYFNSEVNKNFFIENHIVDPWAVGKLSVVQNWYDIPEDVTLENQKPLDEIKVFYSGNMNDRIDWDLVRKLSEVAQENVTIYMIGSCKRAYDQLHDICTRKNIRYLGVLDEYDLINFAKTCAFAIMPHVEDDVSSYMNPLKIEMYETLGIKCIASSVPGINSRLKNITVCASRDSFVEKFVEYTESIDRVGKVSFNSILSKLNRKTRLRKDVLQFVKGIRALNAEA</sequence>
<evidence type="ECO:0008006" key="3">
    <source>
        <dbReference type="Google" id="ProtNLM"/>
    </source>
</evidence>